<feature type="transmembrane region" description="Helical" evidence="2">
    <location>
        <begin position="47"/>
        <end position="71"/>
    </location>
</feature>
<proteinExistence type="predicted"/>
<evidence type="ECO:0000313" key="4">
    <source>
        <dbReference type="EMBL" id="TWT51133.1"/>
    </source>
</evidence>
<accession>A0A5C5WM99</accession>
<protein>
    <recommendedName>
        <fullName evidence="3">Dienelactone hydrolase domain-containing protein</fullName>
    </recommendedName>
</protein>
<evidence type="ECO:0000259" key="3">
    <source>
        <dbReference type="Pfam" id="PF01738"/>
    </source>
</evidence>
<name>A0A5C5WM99_9BACT</name>
<comment type="caution">
    <text evidence="4">The sequence shown here is derived from an EMBL/GenBank/DDBJ whole genome shotgun (WGS) entry which is preliminary data.</text>
</comment>
<feature type="domain" description="Dienelactone hydrolase" evidence="3">
    <location>
        <begin position="266"/>
        <end position="369"/>
    </location>
</feature>
<dbReference type="Gene3D" id="3.40.50.1820">
    <property type="entry name" value="alpha/beta hydrolase"/>
    <property type="match status" value="1"/>
</dbReference>
<organism evidence="4 5">
    <name type="scientific">Rubripirellula amarantea</name>
    <dbReference type="NCBI Taxonomy" id="2527999"/>
    <lineage>
        <taxon>Bacteria</taxon>
        <taxon>Pseudomonadati</taxon>
        <taxon>Planctomycetota</taxon>
        <taxon>Planctomycetia</taxon>
        <taxon>Pirellulales</taxon>
        <taxon>Pirellulaceae</taxon>
        <taxon>Rubripirellula</taxon>
    </lineage>
</organism>
<keyword evidence="2" id="KW-0812">Transmembrane</keyword>
<keyword evidence="2" id="KW-0472">Membrane</keyword>
<sequence>MKKSGDARLAAHRHHTVCLGLDPSLGRQTGYPIQFKFINMHSKRSRFLLHCSLGTFISFALTLVTCCTAFGQGPETLPALVDGQPPQNWDELWSGFDASAEPLQVEVIQEWEEEAVVLRIVRFRVGVFKGRPATLAAVYGFPRRSDPDQKFPGLVQIHGGGQYADHKACLMNGKRGYATVSLAWAGRISAPDYRVGPSEVKLFWDKKTDNPNYKLTTDWGAVDGYHAPGRNAGNHFPSISPKPWTLDTVDSPRNSGWFLTALAARRALTFLEQQPEVDRDRLGVYGHSMGGKLTVLTATDPRVKAAAPSCGGISDRDNASDLFQSTLGDDASLERITCPIIFLSPANDFHGRIGDLPKAIDEIRTDQWRVTCSPHHNHQDTSEYEVASLLWFDQHLQHRFQFPSTPITSVQLKTANGTPMCTIHPDVSQEVQSVDVYYTQHGKPEETSADRQNTVTRFWRHAAAKALDGEWSAELPLASVDKPLWVFANVVYGLDEPVSGAGYYYRIYTTDRFNVSSLIEKISPEDLRSAGLKASPGNESPGNESPGNESFGKASLQRTNMIETFEPGWTKEWFSYRPAQWPRSTHKLRDQSHQAPEQASLALQVRSEESNQLVISLDQHAAVVEIASGDKWNEVVLTLQDFPDCSGDPLKSWNDVHELRLSDTERLMPAAGIDRSPKIVGKRWIGTAPEFRNLRWIDTHVTDAASKR</sequence>
<dbReference type="Pfam" id="PF01738">
    <property type="entry name" value="DLH"/>
    <property type="match status" value="1"/>
</dbReference>
<dbReference type="InterPro" id="IPR050261">
    <property type="entry name" value="FrsA_esterase"/>
</dbReference>
<evidence type="ECO:0000313" key="5">
    <source>
        <dbReference type="Proteomes" id="UP000316598"/>
    </source>
</evidence>
<dbReference type="EMBL" id="SJPI01000002">
    <property type="protein sequence ID" value="TWT51133.1"/>
    <property type="molecule type" value="Genomic_DNA"/>
</dbReference>
<gene>
    <name evidence="4" type="ORF">Pla22_39100</name>
</gene>
<keyword evidence="5" id="KW-1185">Reference proteome</keyword>
<dbReference type="PANTHER" id="PTHR22946">
    <property type="entry name" value="DIENELACTONE HYDROLASE DOMAIN-CONTAINING PROTEIN-RELATED"/>
    <property type="match status" value="1"/>
</dbReference>
<evidence type="ECO:0000256" key="2">
    <source>
        <dbReference type="SAM" id="Phobius"/>
    </source>
</evidence>
<feature type="region of interest" description="Disordered" evidence="1">
    <location>
        <begin position="529"/>
        <end position="553"/>
    </location>
</feature>
<reference evidence="4 5" key="1">
    <citation type="submission" date="2019-02" db="EMBL/GenBank/DDBJ databases">
        <title>Deep-cultivation of Planctomycetes and their phenomic and genomic characterization uncovers novel biology.</title>
        <authorList>
            <person name="Wiegand S."/>
            <person name="Jogler M."/>
            <person name="Boedeker C."/>
            <person name="Pinto D."/>
            <person name="Vollmers J."/>
            <person name="Rivas-Marin E."/>
            <person name="Kohn T."/>
            <person name="Peeters S.H."/>
            <person name="Heuer A."/>
            <person name="Rast P."/>
            <person name="Oberbeckmann S."/>
            <person name="Bunk B."/>
            <person name="Jeske O."/>
            <person name="Meyerdierks A."/>
            <person name="Storesund J.E."/>
            <person name="Kallscheuer N."/>
            <person name="Luecker S."/>
            <person name="Lage O.M."/>
            <person name="Pohl T."/>
            <person name="Merkel B.J."/>
            <person name="Hornburger P."/>
            <person name="Mueller R.-W."/>
            <person name="Bruemmer F."/>
            <person name="Labrenz M."/>
            <person name="Spormann A.M."/>
            <person name="Op Den Camp H."/>
            <person name="Overmann J."/>
            <person name="Amann R."/>
            <person name="Jetten M.S.M."/>
            <person name="Mascher T."/>
            <person name="Medema M.H."/>
            <person name="Devos D.P."/>
            <person name="Kaster A.-K."/>
            <person name="Ovreas L."/>
            <person name="Rohde M."/>
            <person name="Galperin M.Y."/>
            <person name="Jogler C."/>
        </authorList>
    </citation>
    <scope>NUCLEOTIDE SEQUENCE [LARGE SCALE GENOMIC DNA]</scope>
    <source>
        <strain evidence="4 5">Pla22</strain>
    </source>
</reference>
<evidence type="ECO:0000256" key="1">
    <source>
        <dbReference type="SAM" id="MobiDB-lite"/>
    </source>
</evidence>
<dbReference type="Proteomes" id="UP000316598">
    <property type="component" value="Unassembled WGS sequence"/>
</dbReference>
<dbReference type="GO" id="GO:0016787">
    <property type="term" value="F:hydrolase activity"/>
    <property type="evidence" value="ECO:0007669"/>
    <property type="project" value="InterPro"/>
</dbReference>
<keyword evidence="2" id="KW-1133">Transmembrane helix</keyword>
<dbReference type="SUPFAM" id="SSF53474">
    <property type="entry name" value="alpha/beta-Hydrolases"/>
    <property type="match status" value="1"/>
</dbReference>
<dbReference type="InterPro" id="IPR002925">
    <property type="entry name" value="Dienelactn_hydro"/>
</dbReference>
<dbReference type="AlphaFoldDB" id="A0A5C5WM99"/>
<feature type="compositionally biased region" description="Polar residues" evidence="1">
    <location>
        <begin position="537"/>
        <end position="548"/>
    </location>
</feature>
<dbReference type="InterPro" id="IPR029058">
    <property type="entry name" value="AB_hydrolase_fold"/>
</dbReference>